<comment type="similarity">
    <text evidence="1">Belongs to the pseudouridine synthase RluA family.</text>
</comment>
<dbReference type="Proteomes" id="UP000317155">
    <property type="component" value="Unassembled WGS sequence"/>
</dbReference>
<organism evidence="5 6">
    <name type="scientific">Trichloromonas acetexigens</name>
    <dbReference type="NCBI Taxonomy" id="38815"/>
    <lineage>
        <taxon>Bacteria</taxon>
        <taxon>Pseudomonadati</taxon>
        <taxon>Thermodesulfobacteriota</taxon>
        <taxon>Desulfuromonadia</taxon>
        <taxon>Desulfuromonadales</taxon>
        <taxon>Trichloromonadaceae</taxon>
        <taxon>Trichloromonas</taxon>
    </lineage>
</organism>
<dbReference type="Pfam" id="PF00849">
    <property type="entry name" value="PseudoU_synth_2"/>
    <property type="match status" value="1"/>
</dbReference>
<dbReference type="SUPFAM" id="SSF55120">
    <property type="entry name" value="Pseudouridine synthase"/>
    <property type="match status" value="1"/>
</dbReference>
<protein>
    <submittedName>
        <fullName evidence="5">RluA family pseudouridine synthase</fullName>
    </submittedName>
</protein>
<dbReference type="PANTHER" id="PTHR21600:SF87">
    <property type="entry name" value="RNA PSEUDOURIDYLATE SYNTHASE DOMAIN-CONTAINING PROTEIN 1"/>
    <property type="match status" value="1"/>
</dbReference>
<keyword evidence="6" id="KW-1185">Reference proteome</keyword>
<dbReference type="Gene3D" id="3.10.290.10">
    <property type="entry name" value="RNA-binding S4 domain"/>
    <property type="match status" value="1"/>
</dbReference>
<evidence type="ECO:0000313" key="5">
    <source>
        <dbReference type="EMBL" id="TRO80352.1"/>
    </source>
</evidence>
<dbReference type="InterPro" id="IPR006145">
    <property type="entry name" value="PsdUridine_synth_RsuA/RluA"/>
</dbReference>
<name>A0A550JBA5_9BACT</name>
<evidence type="ECO:0000259" key="4">
    <source>
        <dbReference type="Pfam" id="PF00849"/>
    </source>
</evidence>
<dbReference type="CDD" id="cd00165">
    <property type="entry name" value="S4"/>
    <property type="match status" value="1"/>
</dbReference>
<comment type="caution">
    <text evidence="5">The sequence shown here is derived from an EMBL/GenBank/DDBJ whole genome shotgun (WGS) entry which is preliminary data.</text>
</comment>
<proteinExistence type="inferred from homology"/>
<dbReference type="Gene3D" id="3.30.2350.10">
    <property type="entry name" value="Pseudouridine synthase"/>
    <property type="match status" value="1"/>
</dbReference>
<evidence type="ECO:0000256" key="1">
    <source>
        <dbReference type="ARBA" id="ARBA00010876"/>
    </source>
</evidence>
<gene>
    <name evidence="5" type="ORF">FL622_12095</name>
</gene>
<dbReference type="InterPro" id="IPR050188">
    <property type="entry name" value="RluA_PseudoU_synthase"/>
</dbReference>
<dbReference type="GO" id="GO:0009982">
    <property type="term" value="F:pseudouridine synthase activity"/>
    <property type="evidence" value="ECO:0007669"/>
    <property type="project" value="InterPro"/>
</dbReference>
<keyword evidence="3" id="KW-0694">RNA-binding</keyword>
<evidence type="ECO:0000256" key="2">
    <source>
        <dbReference type="ARBA" id="ARBA00023235"/>
    </source>
</evidence>
<dbReference type="EMBL" id="VJVV01000008">
    <property type="protein sequence ID" value="TRO80352.1"/>
    <property type="molecule type" value="Genomic_DNA"/>
</dbReference>
<dbReference type="InterPro" id="IPR020103">
    <property type="entry name" value="PsdUridine_synth_cat_dom_sf"/>
</dbReference>
<accession>A0A550JBA5</accession>
<dbReference type="OrthoDB" id="128480at2"/>
<reference evidence="5 6" key="1">
    <citation type="submission" date="2019-07" db="EMBL/GenBank/DDBJ databases">
        <title>Insights of Desulfuromonas acetexigens electromicrobiology.</title>
        <authorList>
            <person name="Katuri K."/>
            <person name="Sapireddy V."/>
            <person name="Shaw D.R."/>
            <person name="Saikaly P."/>
        </authorList>
    </citation>
    <scope>NUCLEOTIDE SEQUENCE [LARGE SCALE GENOMIC DNA]</scope>
    <source>
        <strain evidence="5 6">2873</strain>
    </source>
</reference>
<sequence length="290" mass="31651">MIRAMIEWQVQPTEAGNPLEFLTNRLPGAPRSYLRQLLRKGRVRRDDGPLDESAVLRPGDRVILPESARLRQLLALPPVPVILYESREMLIVEKPAGLAVHGSQGHEEDHLLGRIQALLQERRAPYSVAPVHRLDLETSGPILFAKGRQAAGRLGQLFMDGAAQKSYLALVAGELIGAGRLESPVRAKGKLKAATTDYRTLTGFGDFTLVELELLSGRTHQIRQQLSAAGHPLTGDRRYGGPTPPGLKRLFLHCRKLALPDPFGGPDVLVESPLPAELAQVLNALGARTP</sequence>
<evidence type="ECO:0000256" key="3">
    <source>
        <dbReference type="PROSITE-ProRule" id="PRU00182"/>
    </source>
</evidence>
<dbReference type="CDD" id="cd02869">
    <property type="entry name" value="PseudoU_synth_RluA_like"/>
    <property type="match status" value="1"/>
</dbReference>
<keyword evidence="2" id="KW-0413">Isomerase</keyword>
<feature type="domain" description="Pseudouridine synthase RsuA/RluA-like" evidence="4">
    <location>
        <begin position="89"/>
        <end position="228"/>
    </location>
</feature>
<dbReference type="GO" id="GO:0003723">
    <property type="term" value="F:RNA binding"/>
    <property type="evidence" value="ECO:0007669"/>
    <property type="project" value="UniProtKB-KW"/>
</dbReference>
<dbReference type="PANTHER" id="PTHR21600">
    <property type="entry name" value="MITOCHONDRIAL RNA PSEUDOURIDINE SYNTHASE"/>
    <property type="match status" value="1"/>
</dbReference>
<evidence type="ECO:0000313" key="6">
    <source>
        <dbReference type="Proteomes" id="UP000317155"/>
    </source>
</evidence>
<dbReference type="GO" id="GO:0140098">
    <property type="term" value="F:catalytic activity, acting on RNA"/>
    <property type="evidence" value="ECO:0007669"/>
    <property type="project" value="UniProtKB-ARBA"/>
</dbReference>
<dbReference type="InterPro" id="IPR036986">
    <property type="entry name" value="S4_RNA-bd_sf"/>
</dbReference>
<dbReference type="PROSITE" id="PS50889">
    <property type="entry name" value="S4"/>
    <property type="match status" value="1"/>
</dbReference>
<dbReference type="GO" id="GO:0000455">
    <property type="term" value="P:enzyme-directed rRNA pseudouridine synthesis"/>
    <property type="evidence" value="ECO:0007669"/>
    <property type="project" value="TreeGrafter"/>
</dbReference>
<dbReference type="AlphaFoldDB" id="A0A550JBA5"/>